<comment type="subcellular location">
    <subcellularLocation>
        <location evidence="1">Cell membrane</location>
        <topology evidence="1">Multi-pass membrane protein</topology>
    </subcellularLocation>
</comment>
<dbReference type="Proteomes" id="UP000034786">
    <property type="component" value="Unassembled WGS sequence"/>
</dbReference>
<protein>
    <submittedName>
        <fullName evidence="7">Lysine transporter LysE</fullName>
    </submittedName>
</protein>
<evidence type="ECO:0000256" key="1">
    <source>
        <dbReference type="ARBA" id="ARBA00004651"/>
    </source>
</evidence>
<evidence type="ECO:0000256" key="4">
    <source>
        <dbReference type="ARBA" id="ARBA00022989"/>
    </source>
</evidence>
<evidence type="ECO:0000256" key="2">
    <source>
        <dbReference type="ARBA" id="ARBA00022475"/>
    </source>
</evidence>
<dbReference type="EMBL" id="JYJH01000001">
    <property type="protein sequence ID" value="KJK41509.1"/>
    <property type="molecule type" value="Genomic_DNA"/>
</dbReference>
<dbReference type="PANTHER" id="PTHR30086:SF14">
    <property type="entry name" value="HOMOSERINE_HOMOSERINE LACTONE EFFLUX PROTEIN"/>
    <property type="match status" value="1"/>
</dbReference>
<reference evidence="8" key="1">
    <citation type="submission" date="2015-02" db="EMBL/GenBank/DDBJ databases">
        <authorList>
            <person name="Ju K.-S."/>
            <person name="Doroghazi J.R."/>
            <person name="Metcalf W."/>
        </authorList>
    </citation>
    <scope>NUCLEOTIDE SEQUENCE [LARGE SCALE GENOMIC DNA]</scope>
    <source>
        <strain evidence="8">NRRL B-16380</strain>
    </source>
</reference>
<dbReference type="AlphaFoldDB" id="A0A0M2H0E7"/>
<feature type="transmembrane region" description="Helical" evidence="6">
    <location>
        <begin position="70"/>
        <end position="87"/>
    </location>
</feature>
<keyword evidence="4 6" id="KW-1133">Transmembrane helix</keyword>
<feature type="transmembrane region" description="Helical" evidence="6">
    <location>
        <begin position="35"/>
        <end position="63"/>
    </location>
</feature>
<name>A0A0M2H0E7_9ACTN</name>
<accession>A0A0M2H0E7</accession>
<dbReference type="RefSeq" id="WP_031131069.1">
    <property type="nucleotide sequence ID" value="NZ_JYJH01000001.1"/>
</dbReference>
<dbReference type="STRING" id="284040.UK15_01420"/>
<dbReference type="GO" id="GO:0042970">
    <property type="term" value="F:homoserine transmembrane transporter activity"/>
    <property type="evidence" value="ECO:0007669"/>
    <property type="project" value="TreeGrafter"/>
</dbReference>
<keyword evidence="5 6" id="KW-0472">Membrane</keyword>
<evidence type="ECO:0000256" key="6">
    <source>
        <dbReference type="SAM" id="Phobius"/>
    </source>
</evidence>
<evidence type="ECO:0000313" key="8">
    <source>
        <dbReference type="Proteomes" id="UP000034786"/>
    </source>
</evidence>
<keyword evidence="2" id="KW-1003">Cell membrane</keyword>
<sequence length="205" mass="21572">MSLAFLLTTLVVVATPGTGVVYTLAAALSRGRRASVVAAVGCTLGIVPHLLATVTGVAALLHASVTAFQVLKYAGVAYLLYMAWATVRDKEALVVEEPEAAPAVPARRVIVRGVLINILNPKLTIFFFAFLPQFVGPGEPHAVLRMAGLGGVFMLATFVVFAAYGVLAASVRRHVVGRPRVTAWLRRGFAGSFVALGAKLAFTAR</sequence>
<dbReference type="PANTHER" id="PTHR30086">
    <property type="entry name" value="ARGININE EXPORTER PROTEIN ARGO"/>
    <property type="match status" value="1"/>
</dbReference>
<keyword evidence="3 6" id="KW-0812">Transmembrane</keyword>
<dbReference type="InterPro" id="IPR001123">
    <property type="entry name" value="LeuE-type"/>
</dbReference>
<comment type="caution">
    <text evidence="7">The sequence shown here is derived from an EMBL/GenBank/DDBJ whole genome shotgun (WGS) entry which is preliminary data.</text>
</comment>
<dbReference type="PATRIC" id="fig|284040.3.peg.297"/>
<feature type="transmembrane region" description="Helical" evidence="6">
    <location>
        <begin position="109"/>
        <end position="131"/>
    </location>
</feature>
<proteinExistence type="predicted"/>
<dbReference type="GO" id="GO:0005886">
    <property type="term" value="C:plasma membrane"/>
    <property type="evidence" value="ECO:0007669"/>
    <property type="project" value="UniProtKB-SubCell"/>
</dbReference>
<evidence type="ECO:0000313" key="7">
    <source>
        <dbReference type="EMBL" id="KJK41509.1"/>
    </source>
</evidence>
<organism evidence="7 8">
    <name type="scientific">Streptomyces variegatus</name>
    <dbReference type="NCBI Taxonomy" id="284040"/>
    <lineage>
        <taxon>Bacteria</taxon>
        <taxon>Bacillati</taxon>
        <taxon>Actinomycetota</taxon>
        <taxon>Actinomycetes</taxon>
        <taxon>Kitasatosporales</taxon>
        <taxon>Streptomycetaceae</taxon>
        <taxon>Streptomyces</taxon>
    </lineage>
</organism>
<dbReference type="PIRSF" id="PIRSF006324">
    <property type="entry name" value="LeuE"/>
    <property type="match status" value="1"/>
</dbReference>
<gene>
    <name evidence="7" type="ORF">UK15_01420</name>
</gene>
<keyword evidence="8" id="KW-1185">Reference proteome</keyword>
<evidence type="ECO:0000256" key="3">
    <source>
        <dbReference type="ARBA" id="ARBA00022692"/>
    </source>
</evidence>
<evidence type="ECO:0000256" key="5">
    <source>
        <dbReference type="ARBA" id="ARBA00023136"/>
    </source>
</evidence>
<feature type="transmembrane region" description="Helical" evidence="6">
    <location>
        <begin position="143"/>
        <end position="164"/>
    </location>
</feature>
<dbReference type="Pfam" id="PF01810">
    <property type="entry name" value="LysE"/>
    <property type="match status" value="1"/>
</dbReference>